<evidence type="ECO:0000256" key="1">
    <source>
        <dbReference type="SAM" id="MobiDB-lite"/>
    </source>
</evidence>
<comment type="caution">
    <text evidence="2">The sequence shown here is derived from an EMBL/GenBank/DDBJ whole genome shotgun (WGS) entry which is preliminary data.</text>
</comment>
<reference evidence="2" key="2">
    <citation type="submission" date="2023-05" db="EMBL/GenBank/DDBJ databases">
        <authorList>
            <consortium name="Lawrence Berkeley National Laboratory"/>
            <person name="Steindorff A."/>
            <person name="Hensen N."/>
            <person name="Bonometti L."/>
            <person name="Westerberg I."/>
            <person name="Brannstrom I.O."/>
            <person name="Guillou S."/>
            <person name="Cros-Aarteil S."/>
            <person name="Calhoun S."/>
            <person name="Haridas S."/>
            <person name="Kuo A."/>
            <person name="Mondo S."/>
            <person name="Pangilinan J."/>
            <person name="Riley R."/>
            <person name="Labutti K."/>
            <person name="Andreopoulos B."/>
            <person name="Lipzen A."/>
            <person name="Chen C."/>
            <person name="Yanf M."/>
            <person name="Daum C."/>
            <person name="Ng V."/>
            <person name="Clum A."/>
            <person name="Ohm R."/>
            <person name="Martin F."/>
            <person name="Silar P."/>
            <person name="Natvig D."/>
            <person name="Lalanne C."/>
            <person name="Gautier V."/>
            <person name="Ament-Velasquez S.L."/>
            <person name="Kruys A."/>
            <person name="Hutchinson M.I."/>
            <person name="Powell A.J."/>
            <person name="Barry K."/>
            <person name="Miller A.N."/>
            <person name="Grigoriev I.V."/>
            <person name="Debuchy R."/>
            <person name="Gladieux P."/>
            <person name="Thoren M.H."/>
            <person name="Johannesson H."/>
        </authorList>
    </citation>
    <scope>NUCLEOTIDE SEQUENCE</scope>
    <source>
        <strain evidence="2">CBS 532.94</strain>
    </source>
</reference>
<feature type="compositionally biased region" description="Low complexity" evidence="1">
    <location>
        <begin position="228"/>
        <end position="244"/>
    </location>
</feature>
<reference evidence="2" key="1">
    <citation type="journal article" date="2023" name="Mol. Phylogenet. Evol.">
        <title>Genome-scale phylogeny and comparative genomics of the fungal order Sordariales.</title>
        <authorList>
            <person name="Hensen N."/>
            <person name="Bonometti L."/>
            <person name="Westerberg I."/>
            <person name="Brannstrom I.O."/>
            <person name="Guillou S."/>
            <person name="Cros-Aarteil S."/>
            <person name="Calhoun S."/>
            <person name="Haridas S."/>
            <person name="Kuo A."/>
            <person name="Mondo S."/>
            <person name="Pangilinan J."/>
            <person name="Riley R."/>
            <person name="LaButti K."/>
            <person name="Andreopoulos B."/>
            <person name="Lipzen A."/>
            <person name="Chen C."/>
            <person name="Yan M."/>
            <person name="Daum C."/>
            <person name="Ng V."/>
            <person name="Clum A."/>
            <person name="Steindorff A."/>
            <person name="Ohm R.A."/>
            <person name="Martin F."/>
            <person name="Silar P."/>
            <person name="Natvig D.O."/>
            <person name="Lalanne C."/>
            <person name="Gautier V."/>
            <person name="Ament-Velasquez S.L."/>
            <person name="Kruys A."/>
            <person name="Hutchinson M.I."/>
            <person name="Powell A.J."/>
            <person name="Barry K."/>
            <person name="Miller A.N."/>
            <person name="Grigoriev I.V."/>
            <person name="Debuchy R."/>
            <person name="Gladieux P."/>
            <person name="Hiltunen Thoren M."/>
            <person name="Johannesson H."/>
        </authorList>
    </citation>
    <scope>NUCLEOTIDE SEQUENCE</scope>
    <source>
        <strain evidence="2">CBS 532.94</strain>
    </source>
</reference>
<gene>
    <name evidence="2" type="ORF">C8A03DRAFT_33676</name>
</gene>
<dbReference type="AlphaFoldDB" id="A0AAN7CC77"/>
<feature type="region of interest" description="Disordered" evidence="1">
    <location>
        <begin position="1"/>
        <end position="33"/>
    </location>
</feature>
<proteinExistence type="predicted"/>
<feature type="region of interest" description="Disordered" evidence="1">
    <location>
        <begin position="228"/>
        <end position="281"/>
    </location>
</feature>
<feature type="region of interest" description="Disordered" evidence="1">
    <location>
        <begin position="376"/>
        <end position="405"/>
    </location>
</feature>
<feature type="compositionally biased region" description="Basic and acidic residues" evidence="1">
    <location>
        <begin position="388"/>
        <end position="405"/>
    </location>
</feature>
<feature type="compositionally biased region" description="Basic and acidic residues" evidence="1">
    <location>
        <begin position="10"/>
        <end position="19"/>
    </location>
</feature>
<keyword evidence="3" id="KW-1185">Reference proteome</keyword>
<name>A0AAN7CC77_9PEZI</name>
<dbReference type="Proteomes" id="UP001303760">
    <property type="component" value="Unassembled WGS sequence"/>
</dbReference>
<sequence length="463" mass="52030">METGTALNSTERDETEGPQRHGPHHRNIKKNSPAGITEAILQATAPTYYIARRAWSILGYHCRDKPTMSDFISEVNALWRHQAGCRTLRGRRARAYMLDALRTLGFRGPRWNVNVRELDMEQPDARMLGTLSMARSLYASQQQGKPAYPHHHLLHVVADYFDTEVVVFTSEGDSEAVYMRSVYGHRDPDRTHIHPQILLATNATKTHYDPVDHDTVPLHQTAGWMPASLPSTPSPPITFSTLPPDNDNNNNHRQEGGQNEQQARALAKREQDPRKHWASPVPPCSQARYNYLTPPEQARIESVLFYGDVGWLPPAGRPTPEFAPAELRGLLACWLPVFGAGGFGEVVLSEDIWARFRARGDIPGRGFAVPESVVVVQGGDGDDDDGEGKEGKEEGGRKGASEKGMEHGFVHSTADWQWRFGENPMGLREGRAPDRDRAAVRTWRHMLDDPYTVFEEDKWRVEP</sequence>
<accession>A0AAN7CC77</accession>
<dbReference type="EMBL" id="MU860100">
    <property type="protein sequence ID" value="KAK4238328.1"/>
    <property type="molecule type" value="Genomic_DNA"/>
</dbReference>
<organism evidence="2 3">
    <name type="scientific">Achaetomium macrosporum</name>
    <dbReference type="NCBI Taxonomy" id="79813"/>
    <lineage>
        <taxon>Eukaryota</taxon>
        <taxon>Fungi</taxon>
        <taxon>Dikarya</taxon>
        <taxon>Ascomycota</taxon>
        <taxon>Pezizomycotina</taxon>
        <taxon>Sordariomycetes</taxon>
        <taxon>Sordariomycetidae</taxon>
        <taxon>Sordariales</taxon>
        <taxon>Chaetomiaceae</taxon>
        <taxon>Achaetomium</taxon>
    </lineage>
</organism>
<protein>
    <submittedName>
        <fullName evidence="2">Uncharacterized protein</fullName>
    </submittedName>
</protein>
<evidence type="ECO:0000313" key="3">
    <source>
        <dbReference type="Proteomes" id="UP001303760"/>
    </source>
</evidence>
<evidence type="ECO:0000313" key="2">
    <source>
        <dbReference type="EMBL" id="KAK4238328.1"/>
    </source>
</evidence>